<feature type="region of interest" description="Disordered" evidence="1">
    <location>
        <begin position="82"/>
        <end position="108"/>
    </location>
</feature>
<dbReference type="AlphaFoldDB" id="A0ABD0LSH9"/>
<organism evidence="2 3">
    <name type="scientific">Batillaria attramentaria</name>
    <dbReference type="NCBI Taxonomy" id="370345"/>
    <lineage>
        <taxon>Eukaryota</taxon>
        <taxon>Metazoa</taxon>
        <taxon>Spiralia</taxon>
        <taxon>Lophotrochozoa</taxon>
        <taxon>Mollusca</taxon>
        <taxon>Gastropoda</taxon>
        <taxon>Caenogastropoda</taxon>
        <taxon>Sorbeoconcha</taxon>
        <taxon>Cerithioidea</taxon>
        <taxon>Batillariidae</taxon>
        <taxon>Batillaria</taxon>
    </lineage>
</organism>
<evidence type="ECO:0000256" key="1">
    <source>
        <dbReference type="SAM" id="MobiDB-lite"/>
    </source>
</evidence>
<accession>A0ABD0LSH9</accession>
<protein>
    <submittedName>
        <fullName evidence="2">Uncharacterized protein</fullName>
    </submittedName>
</protein>
<keyword evidence="3" id="KW-1185">Reference proteome</keyword>
<feature type="region of interest" description="Disordered" evidence="1">
    <location>
        <begin position="40"/>
        <end position="64"/>
    </location>
</feature>
<name>A0ABD0LSH9_9CAEN</name>
<reference evidence="2 3" key="1">
    <citation type="journal article" date="2023" name="Sci. Data">
        <title>Genome assembly of the Korean intertidal mud-creeper Batillaria attramentaria.</title>
        <authorList>
            <person name="Patra A.K."/>
            <person name="Ho P.T."/>
            <person name="Jun S."/>
            <person name="Lee S.J."/>
            <person name="Kim Y."/>
            <person name="Won Y.J."/>
        </authorList>
    </citation>
    <scope>NUCLEOTIDE SEQUENCE [LARGE SCALE GENOMIC DNA]</scope>
    <source>
        <strain evidence="2">Wonlab-2016</strain>
    </source>
</reference>
<gene>
    <name evidence="2" type="ORF">BaRGS_00006386</name>
</gene>
<dbReference type="EMBL" id="JACVVK020000026">
    <property type="protein sequence ID" value="KAK7502433.1"/>
    <property type="molecule type" value="Genomic_DNA"/>
</dbReference>
<proteinExistence type="predicted"/>
<sequence>MTTESITFIFTLVPQTAVHVAVEGALRAVAAVLDFLGGEEPEVGGHGDTEQSESSAGTHTGHGGKQSFLRAAVHDRQQHLDTTRTLLPTEPPRHPLPRTGTSTDTSGSVVGTLLHRLREDKVRARFESPFFATGLRAALPFKCPSGTGAADTYIWVVF</sequence>
<evidence type="ECO:0000313" key="2">
    <source>
        <dbReference type="EMBL" id="KAK7502433.1"/>
    </source>
</evidence>
<comment type="caution">
    <text evidence="2">The sequence shown here is derived from an EMBL/GenBank/DDBJ whole genome shotgun (WGS) entry which is preliminary data.</text>
</comment>
<evidence type="ECO:0000313" key="3">
    <source>
        <dbReference type="Proteomes" id="UP001519460"/>
    </source>
</evidence>
<feature type="compositionally biased region" description="Low complexity" evidence="1">
    <location>
        <begin position="97"/>
        <end position="108"/>
    </location>
</feature>
<dbReference type="Proteomes" id="UP001519460">
    <property type="component" value="Unassembled WGS sequence"/>
</dbReference>